<dbReference type="RefSeq" id="WP_304995959.1">
    <property type="nucleotide sequence ID" value="NZ_CP101717.1"/>
</dbReference>
<evidence type="ECO:0000256" key="1">
    <source>
        <dbReference type="ARBA" id="ARBA00010333"/>
    </source>
</evidence>
<organism evidence="2">
    <name type="scientific">Salinispirillum sp. LH 10-3-1</name>
    <dbReference type="NCBI Taxonomy" id="2952525"/>
    <lineage>
        <taxon>Bacteria</taxon>
        <taxon>Pseudomonadati</taxon>
        <taxon>Pseudomonadota</taxon>
        <taxon>Gammaproteobacteria</taxon>
        <taxon>Oceanospirillales</taxon>
        <taxon>Saccharospirillaceae</taxon>
        <taxon>Salinispirillum</taxon>
    </lineage>
</organism>
<dbReference type="PANTHER" id="PTHR35936">
    <property type="entry name" value="MEMBRANE-BOUND LYTIC MUREIN TRANSGLYCOSYLASE F"/>
    <property type="match status" value="1"/>
</dbReference>
<dbReference type="Gene3D" id="3.40.190.10">
    <property type="entry name" value="Periplasmic binding protein-like II"/>
    <property type="match status" value="2"/>
</dbReference>
<comment type="similarity">
    <text evidence="1">Belongs to the bacterial solute-binding protein 3 family.</text>
</comment>
<gene>
    <name evidence="2" type="ORF">NFC81_02480</name>
</gene>
<accession>A0AB38YH82</accession>
<dbReference type="PANTHER" id="PTHR35936:SF35">
    <property type="entry name" value="L-CYSTINE-BINDING PROTEIN TCYJ"/>
    <property type="match status" value="1"/>
</dbReference>
<sequence length="252" mass="28940">MHSLRLCLALWGLFLVTGLSAEHVVFVVPESADAMPMARIGNSEIKAGIHLDLARAISAELEKNYDIVVTARARIDLHFEKRLADVWCYARPEWTTLELHFSQPILRNSEAVVWHRDAKPLWSLTDLAGEPIGTINGFFYPVLNQLGEDLVRDDSPGFEANLQKLANQRVQYLYADELLFNYFQRFYPTFLPVSEQRLRVNEFDVHCALHPEGRVSLADFNRALNNLWRSGKWRAILDNYGVAEHLPPFYTD</sequence>
<dbReference type="EMBL" id="CP101717">
    <property type="protein sequence ID" value="WLD58673.1"/>
    <property type="molecule type" value="Genomic_DNA"/>
</dbReference>
<protein>
    <submittedName>
        <fullName evidence="2">ABC transporter substrate-binding protein</fullName>
    </submittedName>
</protein>
<evidence type="ECO:0000313" key="2">
    <source>
        <dbReference type="EMBL" id="WLD58673.1"/>
    </source>
</evidence>
<name>A0AB38YH82_9GAMM</name>
<dbReference type="AlphaFoldDB" id="A0AB38YH82"/>
<dbReference type="SUPFAM" id="SSF53850">
    <property type="entry name" value="Periplasmic binding protein-like II"/>
    <property type="match status" value="1"/>
</dbReference>
<proteinExistence type="inferred from homology"/>
<reference evidence="2" key="1">
    <citation type="submission" date="2022-07" db="EMBL/GenBank/DDBJ databases">
        <title>Complete genome sequence of Salinispirillum sp. LH10-3-1 capable of multiple carbohydrate inversion isolated from a soda lake.</title>
        <authorList>
            <person name="Liu J."/>
            <person name="Zhai Y."/>
            <person name="Zhang H."/>
            <person name="Yang H."/>
            <person name="Qu J."/>
            <person name="Li J."/>
        </authorList>
    </citation>
    <scope>NUCLEOTIDE SEQUENCE</scope>
    <source>
        <strain evidence="2">LH 10-3-1</strain>
    </source>
</reference>